<feature type="compositionally biased region" description="Basic and acidic residues" evidence="1">
    <location>
        <begin position="57"/>
        <end position="69"/>
    </location>
</feature>
<comment type="caution">
    <text evidence="2">The sequence shown here is derived from an EMBL/GenBank/DDBJ whole genome shotgun (WGS) entry which is preliminary data.</text>
</comment>
<dbReference type="RefSeq" id="XP_060294341.1">
    <property type="nucleotide sequence ID" value="XM_060442258.1"/>
</dbReference>
<gene>
    <name evidence="2" type="ORF">B0T26DRAFT_715961</name>
</gene>
<evidence type="ECO:0000313" key="2">
    <source>
        <dbReference type="EMBL" id="KAK0713018.1"/>
    </source>
</evidence>
<accession>A0AA40ABU8</accession>
<reference evidence="2" key="1">
    <citation type="submission" date="2023-06" db="EMBL/GenBank/DDBJ databases">
        <title>Genome-scale phylogeny and comparative genomics of the fungal order Sordariales.</title>
        <authorList>
            <consortium name="Lawrence Berkeley National Laboratory"/>
            <person name="Hensen N."/>
            <person name="Bonometti L."/>
            <person name="Westerberg I."/>
            <person name="Brannstrom I.O."/>
            <person name="Guillou S."/>
            <person name="Cros-Aarteil S."/>
            <person name="Calhoun S."/>
            <person name="Haridas S."/>
            <person name="Kuo A."/>
            <person name="Mondo S."/>
            <person name="Pangilinan J."/>
            <person name="Riley R."/>
            <person name="LaButti K."/>
            <person name="Andreopoulos B."/>
            <person name="Lipzen A."/>
            <person name="Chen C."/>
            <person name="Yanf M."/>
            <person name="Daum C."/>
            <person name="Ng V."/>
            <person name="Clum A."/>
            <person name="Steindorff A."/>
            <person name="Ohm R."/>
            <person name="Martin F."/>
            <person name="Silar P."/>
            <person name="Natvig D."/>
            <person name="Lalanne C."/>
            <person name="Gautier V."/>
            <person name="Ament-velasquez S.L."/>
            <person name="Kruys A."/>
            <person name="Hutchinson M.I."/>
            <person name="Powell A.J."/>
            <person name="Barry K."/>
            <person name="Miller A.N."/>
            <person name="Grigoriev I.V."/>
            <person name="Debuchy R."/>
            <person name="Gladieux P."/>
            <person name="Thoren M.H."/>
            <person name="Johannesson H."/>
        </authorList>
    </citation>
    <scope>NUCLEOTIDE SEQUENCE</scope>
    <source>
        <strain evidence="2">SMH2392-1A</strain>
    </source>
</reference>
<dbReference type="EMBL" id="JAUIRO010000005">
    <property type="protein sequence ID" value="KAK0713018.1"/>
    <property type="molecule type" value="Genomic_DNA"/>
</dbReference>
<organism evidence="2 3">
    <name type="scientific">Lasiosphaeria miniovina</name>
    <dbReference type="NCBI Taxonomy" id="1954250"/>
    <lineage>
        <taxon>Eukaryota</taxon>
        <taxon>Fungi</taxon>
        <taxon>Dikarya</taxon>
        <taxon>Ascomycota</taxon>
        <taxon>Pezizomycotina</taxon>
        <taxon>Sordariomycetes</taxon>
        <taxon>Sordariomycetidae</taxon>
        <taxon>Sordariales</taxon>
        <taxon>Lasiosphaeriaceae</taxon>
        <taxon>Lasiosphaeria</taxon>
    </lineage>
</organism>
<dbReference type="GeneID" id="85325528"/>
<name>A0AA40ABU8_9PEZI</name>
<dbReference type="Proteomes" id="UP001172101">
    <property type="component" value="Unassembled WGS sequence"/>
</dbReference>
<dbReference type="AlphaFoldDB" id="A0AA40ABU8"/>
<evidence type="ECO:0000313" key="3">
    <source>
        <dbReference type="Proteomes" id="UP001172101"/>
    </source>
</evidence>
<sequence>MQPSSTGRGWRDVRNGLWVEILHTGCLNGRVGRKWHAEFVATSAGASRQKKPPQDNPPRKEMGGKEGTRTWRTARAFL</sequence>
<proteinExistence type="predicted"/>
<keyword evidence="3" id="KW-1185">Reference proteome</keyword>
<feature type="region of interest" description="Disordered" evidence="1">
    <location>
        <begin position="42"/>
        <end position="78"/>
    </location>
</feature>
<evidence type="ECO:0000256" key="1">
    <source>
        <dbReference type="SAM" id="MobiDB-lite"/>
    </source>
</evidence>
<protein>
    <submittedName>
        <fullName evidence="2">Uncharacterized protein</fullName>
    </submittedName>
</protein>